<keyword evidence="10" id="KW-1185">Reference proteome</keyword>
<evidence type="ECO:0000313" key="10">
    <source>
        <dbReference type="Proteomes" id="UP000192343"/>
    </source>
</evidence>
<evidence type="ECO:0000313" key="9">
    <source>
        <dbReference type="EMBL" id="ORC37978.1"/>
    </source>
</evidence>
<dbReference type="PIRSF" id="PIRSF006066">
    <property type="entry name" value="HI0050"/>
    <property type="match status" value="1"/>
</dbReference>
<feature type="domain" description="TRAP C4-dicarboxylate transport system permease DctM subunit" evidence="8">
    <location>
        <begin position="3"/>
        <end position="412"/>
    </location>
</feature>
<feature type="transmembrane region" description="Helical" evidence="7">
    <location>
        <begin position="208"/>
        <end position="231"/>
    </location>
</feature>
<evidence type="ECO:0000259" key="8">
    <source>
        <dbReference type="Pfam" id="PF06808"/>
    </source>
</evidence>
<comment type="subcellular location">
    <subcellularLocation>
        <location evidence="1">Cell inner membrane</location>
        <topology evidence="1">Multi-pass membrane protein</topology>
    </subcellularLocation>
</comment>
<organism evidence="9 10">
    <name type="scientific">Marispirochaeta aestuarii</name>
    <dbReference type="NCBI Taxonomy" id="1963862"/>
    <lineage>
        <taxon>Bacteria</taxon>
        <taxon>Pseudomonadati</taxon>
        <taxon>Spirochaetota</taxon>
        <taxon>Spirochaetia</taxon>
        <taxon>Spirochaetales</taxon>
        <taxon>Spirochaetaceae</taxon>
        <taxon>Marispirochaeta</taxon>
    </lineage>
</organism>
<reference evidence="9 10" key="1">
    <citation type="submission" date="2017-03" db="EMBL/GenBank/DDBJ databases">
        <title>Draft Genome sequence of Marispirochaeta sp. strain JC444.</title>
        <authorList>
            <person name="Shivani Y."/>
            <person name="Subhash Y."/>
            <person name="Sasikala C."/>
            <person name="Ramana C."/>
        </authorList>
    </citation>
    <scope>NUCLEOTIDE SEQUENCE [LARGE SCALE GENOMIC DNA]</scope>
    <source>
        <strain evidence="9 10">JC444</strain>
    </source>
</reference>
<evidence type="ECO:0000256" key="2">
    <source>
        <dbReference type="ARBA" id="ARBA00022475"/>
    </source>
</evidence>
<keyword evidence="3" id="KW-0997">Cell inner membrane</keyword>
<feature type="transmembrane region" description="Helical" evidence="7">
    <location>
        <begin position="237"/>
        <end position="255"/>
    </location>
</feature>
<dbReference type="Proteomes" id="UP000192343">
    <property type="component" value="Unassembled WGS sequence"/>
</dbReference>
<dbReference type="Pfam" id="PF06808">
    <property type="entry name" value="DctM"/>
    <property type="match status" value="1"/>
</dbReference>
<keyword evidence="2" id="KW-1003">Cell membrane</keyword>
<dbReference type="PANTHER" id="PTHR33362">
    <property type="entry name" value="SIALIC ACID TRAP TRANSPORTER PERMEASE PROTEIN SIAT-RELATED"/>
    <property type="match status" value="1"/>
</dbReference>
<keyword evidence="4 7" id="KW-0812">Transmembrane</keyword>
<dbReference type="PANTHER" id="PTHR33362:SF2">
    <property type="entry name" value="TRAP TRANSPORTER LARGE PERMEASE PROTEIN"/>
    <property type="match status" value="1"/>
</dbReference>
<comment type="caution">
    <text evidence="9">The sequence shown here is derived from an EMBL/GenBank/DDBJ whole genome shotgun (WGS) entry which is preliminary data.</text>
</comment>
<evidence type="ECO:0000256" key="7">
    <source>
        <dbReference type="SAM" id="Phobius"/>
    </source>
</evidence>
<protein>
    <submittedName>
        <fullName evidence="9">C4-dicarboxylate ABC transporter permease</fullName>
    </submittedName>
</protein>
<feature type="transmembrane region" description="Helical" evidence="7">
    <location>
        <begin position="163"/>
        <end position="187"/>
    </location>
</feature>
<evidence type="ECO:0000256" key="6">
    <source>
        <dbReference type="ARBA" id="ARBA00023136"/>
    </source>
</evidence>
<feature type="transmembrane region" description="Helical" evidence="7">
    <location>
        <begin position="130"/>
        <end position="157"/>
    </location>
</feature>
<accession>A0A1Y1S2F9</accession>
<name>A0A1Y1S2F9_9SPIO</name>
<dbReference type="NCBIfam" id="TIGR00786">
    <property type="entry name" value="dctM"/>
    <property type="match status" value="1"/>
</dbReference>
<dbReference type="InterPro" id="IPR010656">
    <property type="entry name" value="DctM"/>
</dbReference>
<evidence type="ECO:0000256" key="1">
    <source>
        <dbReference type="ARBA" id="ARBA00004429"/>
    </source>
</evidence>
<dbReference type="GO" id="GO:0005886">
    <property type="term" value="C:plasma membrane"/>
    <property type="evidence" value="ECO:0007669"/>
    <property type="project" value="UniProtKB-SubCell"/>
</dbReference>
<proteinExistence type="predicted"/>
<dbReference type="STRING" id="1963862.B4O97_01620"/>
<dbReference type="EMBL" id="MWQY01000002">
    <property type="protein sequence ID" value="ORC37978.1"/>
    <property type="molecule type" value="Genomic_DNA"/>
</dbReference>
<feature type="transmembrane region" description="Helical" evidence="7">
    <location>
        <begin position="89"/>
        <end position="118"/>
    </location>
</feature>
<evidence type="ECO:0000256" key="4">
    <source>
        <dbReference type="ARBA" id="ARBA00022692"/>
    </source>
</evidence>
<feature type="transmembrane region" description="Helical" evidence="7">
    <location>
        <begin position="6"/>
        <end position="29"/>
    </location>
</feature>
<evidence type="ECO:0000256" key="5">
    <source>
        <dbReference type="ARBA" id="ARBA00022989"/>
    </source>
</evidence>
<feature type="transmembrane region" description="Helical" evidence="7">
    <location>
        <begin position="49"/>
        <end position="69"/>
    </location>
</feature>
<dbReference type="GO" id="GO:0022857">
    <property type="term" value="F:transmembrane transporter activity"/>
    <property type="evidence" value="ECO:0007669"/>
    <property type="project" value="TreeGrafter"/>
</dbReference>
<gene>
    <name evidence="9" type="ORF">B4O97_01620</name>
</gene>
<dbReference type="AlphaFoldDB" id="A0A1Y1S2F9"/>
<dbReference type="InterPro" id="IPR004681">
    <property type="entry name" value="TRAP_DctM"/>
</dbReference>
<feature type="transmembrane region" description="Helical" evidence="7">
    <location>
        <begin position="310"/>
        <end position="343"/>
    </location>
</feature>
<keyword evidence="5 7" id="KW-1133">Transmembrane helix</keyword>
<feature type="transmembrane region" description="Helical" evidence="7">
    <location>
        <begin position="355"/>
        <end position="380"/>
    </location>
</feature>
<sequence length="424" mass="45564">MVFLFVILLVIGVPIAFVLGLVPLIYLLFFKGLPLIAIASKLYGGIDNYVLLALPFFILAGNIMNNTGITKDLVNFARLLVGRVRGALAQVNIVVSIAFAGLTGAAVADTAAIGSILIPAMKEEGYSAEYSAAVTTASSVIGPIIPPSIIMVIYASVTGESVGALFMGGFLPGLAVALSLMILAYIYAIRLNHPKRTERISAKEAFYIIRRSVLAMMVPLIIIGGILTGVFTPTEAAAVACLYAFLVGVFYYKTLTVKNMIDSLIDAGRVSATILLIISASQLFSMVLTIEKIPEHIAEVMTSVITNKYVFLLVVNVLFFFMGMVMEISASVIMLTPILLPLAMEYGVHPLHFALIMLVNLNIGLTTPPVGVCLFTAVPIAKCSVEKMVPKVMPFVIAEMIAVLFITYVPEITLFLPRLTGFIE</sequence>
<feature type="transmembrane region" description="Helical" evidence="7">
    <location>
        <begin position="392"/>
        <end position="416"/>
    </location>
</feature>
<keyword evidence="6 7" id="KW-0472">Membrane</keyword>
<evidence type="ECO:0000256" key="3">
    <source>
        <dbReference type="ARBA" id="ARBA00022519"/>
    </source>
</evidence>